<sequence>MAKVTCDRESDIEDLIQTVDACTEQFDAKRLELLFDISEIRYALSKLGNGKTPGICGISKEFVVAFGMSSRTSSCV</sequence>
<evidence type="ECO:0000313" key="2">
    <source>
        <dbReference type="Proteomes" id="UP000886520"/>
    </source>
</evidence>
<dbReference type="OrthoDB" id="1975897at2759"/>
<dbReference type="EMBL" id="JABFUD020000006">
    <property type="protein sequence ID" value="KAI5078935.1"/>
    <property type="molecule type" value="Genomic_DNA"/>
</dbReference>
<dbReference type="Proteomes" id="UP000886520">
    <property type="component" value="Chromosome 6"/>
</dbReference>
<gene>
    <name evidence="1" type="ORF">GOP47_0006606</name>
</gene>
<evidence type="ECO:0000313" key="1">
    <source>
        <dbReference type="EMBL" id="KAI5078935.1"/>
    </source>
</evidence>
<organism evidence="1 2">
    <name type="scientific">Adiantum capillus-veneris</name>
    <name type="common">Maidenhair fern</name>
    <dbReference type="NCBI Taxonomy" id="13818"/>
    <lineage>
        <taxon>Eukaryota</taxon>
        <taxon>Viridiplantae</taxon>
        <taxon>Streptophyta</taxon>
        <taxon>Embryophyta</taxon>
        <taxon>Tracheophyta</taxon>
        <taxon>Polypodiopsida</taxon>
        <taxon>Polypodiidae</taxon>
        <taxon>Polypodiales</taxon>
        <taxon>Pteridineae</taxon>
        <taxon>Pteridaceae</taxon>
        <taxon>Vittarioideae</taxon>
        <taxon>Adiantum</taxon>
    </lineage>
</organism>
<proteinExistence type="predicted"/>
<protein>
    <submittedName>
        <fullName evidence="1">Uncharacterized protein</fullName>
    </submittedName>
</protein>
<name>A0A9D4V3R7_ADICA</name>
<comment type="caution">
    <text evidence="1">The sequence shown here is derived from an EMBL/GenBank/DDBJ whole genome shotgun (WGS) entry which is preliminary data.</text>
</comment>
<dbReference type="AlphaFoldDB" id="A0A9D4V3R7"/>
<reference evidence="1" key="1">
    <citation type="submission" date="2021-01" db="EMBL/GenBank/DDBJ databases">
        <title>Adiantum capillus-veneris genome.</title>
        <authorList>
            <person name="Fang Y."/>
            <person name="Liao Q."/>
        </authorList>
    </citation>
    <scope>NUCLEOTIDE SEQUENCE</scope>
    <source>
        <strain evidence="1">H3</strain>
        <tissue evidence="1">Leaf</tissue>
    </source>
</reference>
<keyword evidence="2" id="KW-1185">Reference proteome</keyword>
<accession>A0A9D4V3R7</accession>